<keyword evidence="4" id="KW-1185">Reference proteome</keyword>
<evidence type="ECO:0000313" key="4">
    <source>
        <dbReference type="Proteomes" id="UP001596091"/>
    </source>
</evidence>
<gene>
    <name evidence="3" type="ORF">ACFPT7_23105</name>
</gene>
<evidence type="ECO:0000313" key="3">
    <source>
        <dbReference type="EMBL" id="MFC5865213.1"/>
    </source>
</evidence>
<dbReference type="RefSeq" id="WP_263342574.1">
    <property type="nucleotide sequence ID" value="NZ_JAGSYH010000013.1"/>
</dbReference>
<proteinExistence type="predicted"/>
<feature type="compositionally biased region" description="Polar residues" evidence="1">
    <location>
        <begin position="331"/>
        <end position="344"/>
    </location>
</feature>
<evidence type="ECO:0008006" key="5">
    <source>
        <dbReference type="Google" id="ProtNLM"/>
    </source>
</evidence>
<evidence type="ECO:0000256" key="1">
    <source>
        <dbReference type="SAM" id="MobiDB-lite"/>
    </source>
</evidence>
<dbReference type="Proteomes" id="UP001596091">
    <property type="component" value="Unassembled WGS sequence"/>
</dbReference>
<accession>A0ABW1EQM3</accession>
<comment type="caution">
    <text evidence="3">The sequence shown here is derived from an EMBL/GenBank/DDBJ whole genome shotgun (WGS) entry which is preliminary data.</text>
</comment>
<sequence length="529" mass="56002">MNKLRIPSFGAGPLMAAVVAAFLAFSAAASARAFAGPTKPAPAPKPTARPATPAVKPQQPAAKPANPNVRPGMPARPSMPVRPGQPGYPQTRPSNLPGTQHPLPGNDRGALPGGDHRAIPMGDGHPAPGNLPHTMPAHTGPAFHPDARGHFVGPHGEAGSSDPRTGRVITMSRVNPDGSRLVVHNSPTGVPRYEQTRMEFGHPVHTVTNGHTGFVERDLRRPGFHERTYYDHGHVRAFVYRDHLYRYGRYPVYVPAYYYHPAFYGVFIGGWAGPAFAFSWGSSPGYAGYGAYFAPQPTYASPNAWMADYIINSNLQANYQAQQDAGADAVTNGTAGQDEQQDATPQPIPQDVRDSYAQQVQATAAEQQAEASGQQPPDDATGAMSPNFSVFQSYSDVEADNGGHPCALVGGDFVRREETTPDGNKTVAVTVVTIAVPSQSHCPMNARVRLSVDTLQDWYNNFLQAQQAGMDAMAANQGQNGFPAIADTGRTANALGQATPDDPNAVAGAIQQQSDAAKSMQASATGGGE</sequence>
<feature type="compositionally biased region" description="Low complexity" evidence="1">
    <location>
        <begin position="48"/>
        <end position="69"/>
    </location>
</feature>
<reference evidence="4" key="1">
    <citation type="journal article" date="2019" name="Int. J. Syst. Evol. Microbiol.">
        <title>The Global Catalogue of Microorganisms (GCM) 10K type strain sequencing project: providing services to taxonomists for standard genome sequencing and annotation.</title>
        <authorList>
            <consortium name="The Broad Institute Genomics Platform"/>
            <consortium name="The Broad Institute Genome Sequencing Center for Infectious Disease"/>
            <person name="Wu L."/>
            <person name="Ma J."/>
        </authorList>
    </citation>
    <scope>NUCLEOTIDE SEQUENCE [LARGE SCALE GENOMIC DNA]</scope>
    <source>
        <strain evidence="4">JCM 4087</strain>
    </source>
</reference>
<feature type="signal peptide" evidence="2">
    <location>
        <begin position="1"/>
        <end position="35"/>
    </location>
</feature>
<name>A0ABW1EQM3_9BACT</name>
<dbReference type="EMBL" id="JBHSPH010000017">
    <property type="protein sequence ID" value="MFC5865213.1"/>
    <property type="molecule type" value="Genomic_DNA"/>
</dbReference>
<feature type="compositionally biased region" description="Low complexity" evidence="1">
    <location>
        <begin position="357"/>
        <end position="375"/>
    </location>
</feature>
<feature type="region of interest" description="Disordered" evidence="1">
    <location>
        <begin position="35"/>
        <end position="117"/>
    </location>
</feature>
<feature type="region of interest" description="Disordered" evidence="1">
    <location>
        <begin position="496"/>
        <end position="529"/>
    </location>
</feature>
<feature type="compositionally biased region" description="Polar residues" evidence="1">
    <location>
        <begin position="510"/>
        <end position="529"/>
    </location>
</feature>
<feature type="chain" id="PRO_5046557359" description="DUF3300 domain-containing protein" evidence="2">
    <location>
        <begin position="36"/>
        <end position="529"/>
    </location>
</feature>
<protein>
    <recommendedName>
        <fullName evidence="5">DUF3300 domain-containing protein</fullName>
    </recommendedName>
</protein>
<organism evidence="3 4">
    <name type="scientific">Acidicapsa dinghuensis</name>
    <dbReference type="NCBI Taxonomy" id="2218256"/>
    <lineage>
        <taxon>Bacteria</taxon>
        <taxon>Pseudomonadati</taxon>
        <taxon>Acidobacteriota</taxon>
        <taxon>Terriglobia</taxon>
        <taxon>Terriglobales</taxon>
        <taxon>Acidobacteriaceae</taxon>
        <taxon>Acidicapsa</taxon>
    </lineage>
</organism>
<evidence type="ECO:0000256" key="2">
    <source>
        <dbReference type="SAM" id="SignalP"/>
    </source>
</evidence>
<keyword evidence="2" id="KW-0732">Signal</keyword>
<feature type="region of interest" description="Disordered" evidence="1">
    <location>
        <begin position="324"/>
        <end position="387"/>
    </location>
</feature>